<dbReference type="Proteomes" id="UP000229740">
    <property type="component" value="Unassembled WGS sequence"/>
</dbReference>
<dbReference type="CDD" id="cd03220">
    <property type="entry name" value="ABC_KpsT_Wzt"/>
    <property type="match status" value="1"/>
</dbReference>
<accession>A0A2G6E7U5</accession>
<protein>
    <recommendedName>
        <fullName evidence="5">ABC transporter domain-containing protein</fullName>
    </recommendedName>
</protein>
<keyword evidence="4" id="KW-0067">ATP-binding</keyword>
<feature type="domain" description="ABC transporter" evidence="5">
    <location>
        <begin position="47"/>
        <end position="266"/>
    </location>
</feature>
<dbReference type="Pfam" id="PF00005">
    <property type="entry name" value="ABC_tran"/>
    <property type="match status" value="1"/>
</dbReference>
<dbReference type="SMART" id="SM00382">
    <property type="entry name" value="AAA"/>
    <property type="match status" value="1"/>
</dbReference>
<reference evidence="6 7" key="1">
    <citation type="submission" date="2017-10" db="EMBL/GenBank/DDBJ databases">
        <title>Novel microbial diversity and functional potential in the marine mammal oral microbiome.</title>
        <authorList>
            <person name="Dudek N.K."/>
            <person name="Sun C.L."/>
            <person name="Burstein D."/>
            <person name="Kantor R.S."/>
            <person name="Aliaga Goltsman D.S."/>
            <person name="Bik E.M."/>
            <person name="Thomas B.C."/>
            <person name="Banfield J.F."/>
            <person name="Relman D.A."/>
        </authorList>
    </citation>
    <scope>NUCLEOTIDE SEQUENCE [LARGE SCALE GENOMIC DNA]</scope>
    <source>
        <strain evidence="6">DOLZORAL124_49_17</strain>
    </source>
</reference>
<dbReference type="GO" id="GO:0016887">
    <property type="term" value="F:ATP hydrolysis activity"/>
    <property type="evidence" value="ECO:0007669"/>
    <property type="project" value="InterPro"/>
</dbReference>
<gene>
    <name evidence="6" type="ORF">CSB45_06350</name>
</gene>
<evidence type="ECO:0000259" key="5">
    <source>
        <dbReference type="PROSITE" id="PS50893"/>
    </source>
</evidence>
<dbReference type="PANTHER" id="PTHR46743:SF2">
    <property type="entry name" value="TEICHOIC ACIDS EXPORT ATP-BINDING PROTEIN TAGH"/>
    <property type="match status" value="1"/>
</dbReference>
<evidence type="ECO:0000313" key="6">
    <source>
        <dbReference type="EMBL" id="PID57838.1"/>
    </source>
</evidence>
<dbReference type="InterPro" id="IPR050683">
    <property type="entry name" value="Bact_Polysacc_Export_ATP-bd"/>
</dbReference>
<dbReference type="InterPro" id="IPR027417">
    <property type="entry name" value="P-loop_NTPase"/>
</dbReference>
<dbReference type="GO" id="GO:0005524">
    <property type="term" value="F:ATP binding"/>
    <property type="evidence" value="ECO:0007669"/>
    <property type="project" value="UniProtKB-KW"/>
</dbReference>
<dbReference type="PROSITE" id="PS50893">
    <property type="entry name" value="ABC_TRANSPORTER_2"/>
    <property type="match status" value="1"/>
</dbReference>
<keyword evidence="3" id="KW-0547">Nucleotide-binding</keyword>
<keyword evidence="2" id="KW-0813">Transport</keyword>
<name>A0A2G6E7U5_9BACT</name>
<sequence length="420" mass="47066">MSDVVIRVEHLSKSYQYGVINHGTFSKDLQSWWAHIRGKEDPNAVLSQSQCSGRSGQRFWALQDVTFDVEQGEVVGIIGRNGAGKSTLLKILSEITTPSKGRVKLRGRVGSLLEVGTGFHPELTGKENIFLNGAILGMTKAEIRKKLDEIITFAEIEAFINTPVKRYSSGMYVRLAFAVAAHLEPEILLVDEVLAVGDAAFQKKCLGKIGNVAQEGRTVLFISHNMQAVKSLCTQGIILENGCVKFHGEIHDCVNTYVTDMSARGTLNNFWEFDQAPGTHKIKIKSAYVKYQGDRITVNTPFDIITEFWNLEEGFSVNVSMILYDMPGNVIFNISTKNVPLAKGLHQAVFHIPAHFMNDGYYTVYNMFVNNARAHFLHEHALSFEILEDRNGAWHGKWVGAVRPTFIQNEYRLLSQDIIR</sequence>
<dbReference type="SUPFAM" id="SSF52540">
    <property type="entry name" value="P-loop containing nucleoside triphosphate hydrolases"/>
    <property type="match status" value="2"/>
</dbReference>
<evidence type="ECO:0000256" key="3">
    <source>
        <dbReference type="ARBA" id="ARBA00022741"/>
    </source>
</evidence>
<evidence type="ECO:0000313" key="7">
    <source>
        <dbReference type="Proteomes" id="UP000229740"/>
    </source>
</evidence>
<dbReference type="InterPro" id="IPR003593">
    <property type="entry name" value="AAA+_ATPase"/>
</dbReference>
<comment type="similarity">
    <text evidence="1">Belongs to the ABC transporter superfamily.</text>
</comment>
<dbReference type="AlphaFoldDB" id="A0A2G6E7U5"/>
<evidence type="ECO:0000256" key="2">
    <source>
        <dbReference type="ARBA" id="ARBA00022448"/>
    </source>
</evidence>
<proteinExistence type="inferred from homology"/>
<dbReference type="Gene3D" id="3.40.50.300">
    <property type="entry name" value="P-loop containing nucleotide triphosphate hydrolases"/>
    <property type="match status" value="1"/>
</dbReference>
<dbReference type="PANTHER" id="PTHR46743">
    <property type="entry name" value="TEICHOIC ACIDS EXPORT ATP-BINDING PROTEIN TAGH"/>
    <property type="match status" value="1"/>
</dbReference>
<organism evidence="6 7">
    <name type="scientific">candidate division KSB3 bacterium</name>
    <dbReference type="NCBI Taxonomy" id="2044937"/>
    <lineage>
        <taxon>Bacteria</taxon>
        <taxon>candidate division KSB3</taxon>
    </lineage>
</organism>
<dbReference type="EMBL" id="PDPS01000025">
    <property type="protein sequence ID" value="PID57838.1"/>
    <property type="molecule type" value="Genomic_DNA"/>
</dbReference>
<dbReference type="GO" id="GO:0016020">
    <property type="term" value="C:membrane"/>
    <property type="evidence" value="ECO:0007669"/>
    <property type="project" value="InterPro"/>
</dbReference>
<evidence type="ECO:0000256" key="4">
    <source>
        <dbReference type="ARBA" id="ARBA00022840"/>
    </source>
</evidence>
<dbReference type="InterPro" id="IPR003439">
    <property type="entry name" value="ABC_transporter-like_ATP-bd"/>
</dbReference>
<evidence type="ECO:0000256" key="1">
    <source>
        <dbReference type="ARBA" id="ARBA00005417"/>
    </source>
</evidence>
<comment type="caution">
    <text evidence="6">The sequence shown here is derived from an EMBL/GenBank/DDBJ whole genome shotgun (WGS) entry which is preliminary data.</text>
</comment>
<dbReference type="InterPro" id="IPR015860">
    <property type="entry name" value="ABC_transpr_TagH-like"/>
</dbReference>
<dbReference type="GO" id="GO:0140359">
    <property type="term" value="F:ABC-type transporter activity"/>
    <property type="evidence" value="ECO:0007669"/>
    <property type="project" value="InterPro"/>
</dbReference>